<evidence type="ECO:0000313" key="2">
    <source>
        <dbReference type="EMBL" id="MFC7333587.1"/>
    </source>
</evidence>
<organism evidence="2 3">
    <name type="scientific">Rhodocista pekingensis</name>
    <dbReference type="NCBI Taxonomy" id="201185"/>
    <lineage>
        <taxon>Bacteria</taxon>
        <taxon>Pseudomonadati</taxon>
        <taxon>Pseudomonadota</taxon>
        <taxon>Alphaproteobacteria</taxon>
        <taxon>Rhodospirillales</taxon>
        <taxon>Azospirillaceae</taxon>
        <taxon>Rhodocista</taxon>
    </lineage>
</organism>
<evidence type="ECO:0000313" key="3">
    <source>
        <dbReference type="Proteomes" id="UP001596456"/>
    </source>
</evidence>
<proteinExistence type="predicted"/>
<sequence>MAGMDGTPTDGTPTDGTPTDGTPTDGTPTDGTYVDGFVLAVPRAKLDAYTALARTAAEVWKEHGALAYAECIGDDVPYGTLTSFPRAVQATEDEVVVFSWIVYASREQRDAINAKVMQDPRLKGSVDDMPFDGKRMIHGGFRTFVQV</sequence>
<dbReference type="Pfam" id="PF07237">
    <property type="entry name" value="DUF1428"/>
    <property type="match status" value="1"/>
</dbReference>
<keyword evidence="3" id="KW-1185">Reference proteome</keyword>
<comment type="caution">
    <text evidence="2">The sequence shown here is derived from an EMBL/GenBank/DDBJ whole genome shotgun (WGS) entry which is preliminary data.</text>
</comment>
<name>A0ABW2KWN1_9PROT</name>
<evidence type="ECO:0000256" key="1">
    <source>
        <dbReference type="SAM" id="MobiDB-lite"/>
    </source>
</evidence>
<protein>
    <submittedName>
        <fullName evidence="2">DUF1428 domain-containing protein</fullName>
    </submittedName>
</protein>
<dbReference type="Proteomes" id="UP001596456">
    <property type="component" value="Unassembled WGS sequence"/>
</dbReference>
<dbReference type="RefSeq" id="WP_377358758.1">
    <property type="nucleotide sequence ID" value="NZ_JBHTCM010000010.1"/>
</dbReference>
<reference evidence="3" key="1">
    <citation type="journal article" date="2019" name="Int. J. Syst. Evol. Microbiol.">
        <title>The Global Catalogue of Microorganisms (GCM) 10K type strain sequencing project: providing services to taxonomists for standard genome sequencing and annotation.</title>
        <authorList>
            <consortium name="The Broad Institute Genomics Platform"/>
            <consortium name="The Broad Institute Genome Sequencing Center for Infectious Disease"/>
            <person name="Wu L."/>
            <person name="Ma J."/>
        </authorList>
    </citation>
    <scope>NUCLEOTIDE SEQUENCE [LARGE SCALE GENOMIC DNA]</scope>
    <source>
        <strain evidence="3">CGMCC 1.16275</strain>
    </source>
</reference>
<dbReference type="SUPFAM" id="SSF54909">
    <property type="entry name" value="Dimeric alpha+beta barrel"/>
    <property type="match status" value="1"/>
</dbReference>
<dbReference type="InterPro" id="IPR011008">
    <property type="entry name" value="Dimeric_a/b-barrel"/>
</dbReference>
<feature type="region of interest" description="Disordered" evidence="1">
    <location>
        <begin position="1"/>
        <end position="31"/>
    </location>
</feature>
<dbReference type="Gene3D" id="3.30.70.100">
    <property type="match status" value="1"/>
</dbReference>
<accession>A0ABW2KWN1</accession>
<dbReference type="InterPro" id="IPR009874">
    <property type="entry name" value="DUF1428"/>
</dbReference>
<dbReference type="EMBL" id="JBHTCM010000010">
    <property type="protein sequence ID" value="MFC7333587.1"/>
    <property type="molecule type" value="Genomic_DNA"/>
</dbReference>
<gene>
    <name evidence="2" type="ORF">ACFQPS_10475</name>
</gene>